<reference key="2">
    <citation type="submission" date="2011-10" db="EMBL/GenBank/DDBJ databases">
        <title>The genome and transcriptome sequence of Clonorchis sinensis provide insights into the carcinogenic liver fluke.</title>
        <authorList>
            <person name="Wang X."/>
            <person name="Huang Y."/>
            <person name="Chen W."/>
            <person name="Liu H."/>
            <person name="Guo L."/>
            <person name="Chen Y."/>
            <person name="Luo F."/>
            <person name="Zhou W."/>
            <person name="Sun J."/>
            <person name="Mao Q."/>
            <person name="Liang P."/>
            <person name="Zhou C."/>
            <person name="Tian Y."/>
            <person name="Men J."/>
            <person name="Lv X."/>
            <person name="Huang L."/>
            <person name="Zhou J."/>
            <person name="Hu Y."/>
            <person name="Li R."/>
            <person name="Zhang F."/>
            <person name="Lei H."/>
            <person name="Li X."/>
            <person name="Hu X."/>
            <person name="Liang C."/>
            <person name="Xu J."/>
            <person name="Wu Z."/>
            <person name="Yu X."/>
        </authorList>
    </citation>
    <scope>NUCLEOTIDE SEQUENCE</scope>
    <source>
        <strain>Henan</strain>
    </source>
</reference>
<sequence>MILQLHVVFRLVSSIRKVRFLKATTECPKSTETLSSVDVDQTDNAPSIYSASQLSIKPRQRESALLKALERVSNQIQQISESADITDWRRPNPLDHDNRVEPLQLDPCRQSYVERQKGGGIRKVRFLKATTECPKSTETLSSVDVDQTDNAPSIYSASQLSIKPRQRESALLKGIDSLVSSQVHVNKRRSVYIYGTTFATNVTTAYKEKKCFGCRGLVHRNSAWLRQLSYLGARGFKTVWNFMKSAPLRIASMDKTAVCGFQVIQHRCVSLTRRNIS</sequence>
<keyword evidence="2" id="KW-1185">Reference proteome</keyword>
<proteinExistence type="predicted"/>
<dbReference type="Proteomes" id="UP000008909">
    <property type="component" value="Unassembled WGS sequence"/>
</dbReference>
<name>G7YAL8_CLOSI</name>
<reference evidence="1" key="1">
    <citation type="journal article" date="2011" name="Genome Biol.">
        <title>The draft genome of the carcinogenic human liver fluke Clonorchis sinensis.</title>
        <authorList>
            <person name="Wang X."/>
            <person name="Chen W."/>
            <person name="Huang Y."/>
            <person name="Sun J."/>
            <person name="Men J."/>
            <person name="Liu H."/>
            <person name="Luo F."/>
            <person name="Guo L."/>
            <person name="Lv X."/>
            <person name="Deng C."/>
            <person name="Zhou C."/>
            <person name="Fan Y."/>
            <person name="Li X."/>
            <person name="Huang L."/>
            <person name="Hu Y."/>
            <person name="Liang C."/>
            <person name="Hu X."/>
            <person name="Xu J."/>
            <person name="Yu X."/>
        </authorList>
    </citation>
    <scope>NUCLEOTIDE SEQUENCE [LARGE SCALE GENOMIC DNA]</scope>
    <source>
        <strain evidence="1">Henan</strain>
    </source>
</reference>
<accession>G7YAL8</accession>
<protein>
    <submittedName>
        <fullName evidence="1">Uncharacterized protein</fullName>
    </submittedName>
</protein>
<dbReference type="AlphaFoldDB" id="G7YAL8"/>
<dbReference type="EMBL" id="DF143005">
    <property type="protein sequence ID" value="GAA50002.1"/>
    <property type="molecule type" value="Genomic_DNA"/>
</dbReference>
<evidence type="ECO:0000313" key="2">
    <source>
        <dbReference type="Proteomes" id="UP000008909"/>
    </source>
</evidence>
<gene>
    <name evidence="1" type="ORF">CLF_103910</name>
</gene>
<evidence type="ECO:0000313" key="1">
    <source>
        <dbReference type="EMBL" id="GAA50002.1"/>
    </source>
</evidence>
<organism evidence="1 2">
    <name type="scientific">Clonorchis sinensis</name>
    <name type="common">Chinese liver fluke</name>
    <dbReference type="NCBI Taxonomy" id="79923"/>
    <lineage>
        <taxon>Eukaryota</taxon>
        <taxon>Metazoa</taxon>
        <taxon>Spiralia</taxon>
        <taxon>Lophotrochozoa</taxon>
        <taxon>Platyhelminthes</taxon>
        <taxon>Trematoda</taxon>
        <taxon>Digenea</taxon>
        <taxon>Opisthorchiida</taxon>
        <taxon>Opisthorchiata</taxon>
        <taxon>Opisthorchiidae</taxon>
        <taxon>Clonorchis</taxon>
    </lineage>
</organism>